<dbReference type="InterPro" id="IPR029510">
    <property type="entry name" value="Ald_DH_CS_GLU"/>
</dbReference>
<evidence type="ECO:0000313" key="8">
    <source>
        <dbReference type="EMBL" id="ANC75917.1"/>
    </source>
</evidence>
<reference evidence="8 9" key="1">
    <citation type="submission" date="2016-04" db="EMBL/GenBank/DDBJ databases">
        <title>Complete genome sequence of Fictibacillus phosphorivorans G25-29, a strain toxic to nematodes.</title>
        <authorList>
            <person name="Zheng Z."/>
        </authorList>
    </citation>
    <scope>NUCLEOTIDE SEQUENCE [LARGE SCALE GENOMIC DNA]</scope>
    <source>
        <strain evidence="8 9">G25-29</strain>
    </source>
</reference>
<evidence type="ECO:0000256" key="5">
    <source>
        <dbReference type="PROSITE-ProRule" id="PRU10007"/>
    </source>
</evidence>
<dbReference type="GO" id="GO:0016620">
    <property type="term" value="F:oxidoreductase activity, acting on the aldehyde or oxo group of donors, NAD or NADP as acceptor"/>
    <property type="evidence" value="ECO:0007669"/>
    <property type="project" value="InterPro"/>
</dbReference>
<dbReference type="EMBL" id="CP015378">
    <property type="protein sequence ID" value="ANC75917.1"/>
    <property type="molecule type" value="Genomic_DNA"/>
</dbReference>
<proteinExistence type="inferred from homology"/>
<dbReference type="SUPFAM" id="SSF53720">
    <property type="entry name" value="ALDH-like"/>
    <property type="match status" value="1"/>
</dbReference>
<dbReference type="InterPro" id="IPR012394">
    <property type="entry name" value="Aldehyde_DH_NAD(P)"/>
</dbReference>
<comment type="similarity">
    <text evidence="1 3 6">Belongs to the aldehyde dehydrogenase family.</text>
</comment>
<dbReference type="Proteomes" id="UP000076623">
    <property type="component" value="Chromosome"/>
</dbReference>
<evidence type="ECO:0000259" key="7">
    <source>
        <dbReference type="Pfam" id="PF00171"/>
    </source>
</evidence>
<gene>
    <name evidence="8" type="ORF">ABE65_003430</name>
</gene>
<evidence type="ECO:0000256" key="2">
    <source>
        <dbReference type="ARBA" id="ARBA00023002"/>
    </source>
</evidence>
<feature type="domain" description="Aldehyde dehydrogenase" evidence="7">
    <location>
        <begin position="8"/>
        <end position="453"/>
    </location>
</feature>
<evidence type="ECO:0000313" key="9">
    <source>
        <dbReference type="Proteomes" id="UP000076623"/>
    </source>
</evidence>
<name>A0A160IJG4_9BACL</name>
<dbReference type="PANTHER" id="PTHR11699">
    <property type="entry name" value="ALDEHYDE DEHYDROGENASE-RELATED"/>
    <property type="match status" value="1"/>
</dbReference>
<dbReference type="CDD" id="cd07099">
    <property type="entry name" value="ALDH_DDALDH"/>
    <property type="match status" value="1"/>
</dbReference>
<dbReference type="FunFam" id="3.40.309.10:FF:000009">
    <property type="entry name" value="Aldehyde dehydrogenase A"/>
    <property type="match status" value="1"/>
</dbReference>
<dbReference type="Gene3D" id="3.40.309.10">
    <property type="entry name" value="Aldehyde Dehydrogenase, Chain A, domain 2"/>
    <property type="match status" value="1"/>
</dbReference>
<dbReference type="Gene3D" id="3.40.605.10">
    <property type="entry name" value="Aldehyde Dehydrogenase, Chain A, domain 1"/>
    <property type="match status" value="1"/>
</dbReference>
<protein>
    <recommendedName>
        <fullName evidence="3">Aldehyde dehydrogenase</fullName>
    </recommendedName>
</protein>
<dbReference type="GO" id="GO:0006081">
    <property type="term" value="P:aldehyde metabolic process"/>
    <property type="evidence" value="ECO:0007669"/>
    <property type="project" value="InterPro"/>
</dbReference>
<dbReference type="InterPro" id="IPR016161">
    <property type="entry name" value="Ald_DH/histidinol_DH"/>
</dbReference>
<dbReference type="InterPro" id="IPR015590">
    <property type="entry name" value="Aldehyde_DH_dom"/>
</dbReference>
<dbReference type="PIRSF" id="PIRSF036492">
    <property type="entry name" value="ALDH"/>
    <property type="match status" value="1"/>
</dbReference>
<evidence type="ECO:0000256" key="6">
    <source>
        <dbReference type="RuleBase" id="RU003345"/>
    </source>
</evidence>
<evidence type="ECO:0000256" key="4">
    <source>
        <dbReference type="PIRSR" id="PIRSR036492-1"/>
    </source>
</evidence>
<evidence type="ECO:0000256" key="1">
    <source>
        <dbReference type="ARBA" id="ARBA00009986"/>
    </source>
</evidence>
<dbReference type="STRING" id="1221500.ABE65_003430"/>
<dbReference type="InterPro" id="IPR016163">
    <property type="entry name" value="Ald_DH_C"/>
</dbReference>
<dbReference type="Pfam" id="PF00171">
    <property type="entry name" value="Aldedh"/>
    <property type="match status" value="1"/>
</dbReference>
<dbReference type="KEGG" id="fpn:ABE65_003430"/>
<keyword evidence="9" id="KW-1185">Reference proteome</keyword>
<feature type="active site" evidence="4 5">
    <location>
        <position position="234"/>
    </location>
</feature>
<organism evidence="8 9">
    <name type="scientific">Fictibacillus phosphorivorans</name>
    <dbReference type="NCBI Taxonomy" id="1221500"/>
    <lineage>
        <taxon>Bacteria</taxon>
        <taxon>Bacillati</taxon>
        <taxon>Bacillota</taxon>
        <taxon>Bacilli</taxon>
        <taxon>Bacillales</taxon>
        <taxon>Fictibacillaceae</taxon>
        <taxon>Fictibacillus</taxon>
    </lineage>
</organism>
<keyword evidence="2 3" id="KW-0560">Oxidoreductase</keyword>
<sequence length="505" mass="56175">MKNVVIAKHPATGETIDQWLETGENQIPEMYQKASAAFQFWSTRSLETRLTFIKKIKHHLLENMDEIVDEICAATGKVKTEALTADLMPVIDLIAHYEKRAPKILKRKKVSTPLLFIGKSSYMDYFPLGTVLVISPWNYPFQLSMTPVISALIAGNSVILKPSEVTPTIGLLIEKIAREVNLPKNVLQVAHGGKELGKALVSGTPDGIFFTGSVETGRKIGVEASKRFIPYTLELGGKDPMIVFEDAHLKRAVNGAVWGAFTNAGQVCMSIERVYVQHAIHGEFIDRLVEETKKLKLGEDIGSLTFPHQKEIIRSHVKDALEKGALLLTGKDPDQWGESMYLEPMILTNVTEDMNIVKEETFGPVLPVISFSTEKEAIEKANSTEFGLNASVWTKDARKANRVTSKLVTGSAVINDVLVSVANPHLPFGGVKSSGVGRYHGDEGLFIFTRQMSVMKDSGIKQREINWYPYENKYSNIRTLIKAYFSNSKGRAELIRSGIKQLRKK</sequence>
<dbReference type="RefSeq" id="WP_066391335.1">
    <property type="nucleotide sequence ID" value="NZ_CP015378.1"/>
</dbReference>
<accession>A0A160IJG4</accession>
<evidence type="ECO:0000256" key="3">
    <source>
        <dbReference type="PIRNR" id="PIRNR036492"/>
    </source>
</evidence>
<dbReference type="AlphaFoldDB" id="A0A160IJG4"/>
<dbReference type="InterPro" id="IPR016162">
    <property type="entry name" value="Ald_DH_N"/>
</dbReference>
<feature type="active site" evidence="4">
    <location>
        <position position="268"/>
    </location>
</feature>
<dbReference type="PROSITE" id="PS00687">
    <property type="entry name" value="ALDEHYDE_DEHYDR_GLU"/>
    <property type="match status" value="1"/>
</dbReference>